<dbReference type="InterPro" id="IPR013216">
    <property type="entry name" value="Methyltransf_11"/>
</dbReference>
<keyword evidence="2" id="KW-0808">Transferase</keyword>
<evidence type="ECO:0000259" key="1">
    <source>
        <dbReference type="Pfam" id="PF08241"/>
    </source>
</evidence>
<dbReference type="EMBL" id="CP097899">
    <property type="protein sequence ID" value="URN93820.1"/>
    <property type="molecule type" value="Genomic_DNA"/>
</dbReference>
<dbReference type="KEGG" id="plig:NAG76_18610"/>
<dbReference type="GO" id="GO:0032259">
    <property type="term" value="P:methylation"/>
    <property type="evidence" value="ECO:0007669"/>
    <property type="project" value="UniProtKB-KW"/>
</dbReference>
<dbReference type="GO" id="GO:0008757">
    <property type="term" value="F:S-adenosylmethionine-dependent methyltransferase activity"/>
    <property type="evidence" value="ECO:0007669"/>
    <property type="project" value="InterPro"/>
</dbReference>
<evidence type="ECO:0000313" key="3">
    <source>
        <dbReference type="Proteomes" id="UP001056756"/>
    </source>
</evidence>
<sequence>MQDKQTTINSKAWNTKAYEAWTIQFGHPEAQAEKLKLNGKHKLRRWIKYIGDPNGMRIINLLGSAGSKAIPLALLGADVTIVDISKENQKYASEVARYANVKLNYILSDVLNIPAENNLRNYDLVLMEFGVLHYFSNLEPIFELVNNLLRNNGRLILTDFHPFTSKSSNYFDSNLVEEKIAFSDILSEEDRKDLPKVLLRKWTMGEILSTLAEKNMILRKLEEEPHHINSGVPAFYTIVADKINEHQSPLIP</sequence>
<gene>
    <name evidence="2" type="ORF">NAG76_18610</name>
</gene>
<evidence type="ECO:0000313" key="2">
    <source>
        <dbReference type="EMBL" id="URN93820.1"/>
    </source>
</evidence>
<dbReference type="InterPro" id="IPR029063">
    <property type="entry name" value="SAM-dependent_MTases_sf"/>
</dbReference>
<dbReference type="AlphaFoldDB" id="A0A9J6ZCS3"/>
<organism evidence="2 3">
    <name type="scientific">Candidatus Pristimantibacillus lignocellulolyticus</name>
    <dbReference type="NCBI Taxonomy" id="2994561"/>
    <lineage>
        <taxon>Bacteria</taxon>
        <taxon>Bacillati</taxon>
        <taxon>Bacillota</taxon>
        <taxon>Bacilli</taxon>
        <taxon>Bacillales</taxon>
        <taxon>Paenibacillaceae</taxon>
        <taxon>Candidatus Pristimantibacillus</taxon>
    </lineage>
</organism>
<dbReference type="Pfam" id="PF08241">
    <property type="entry name" value="Methyltransf_11"/>
    <property type="match status" value="1"/>
</dbReference>
<proteinExistence type="predicted"/>
<feature type="domain" description="Methyltransferase type 11" evidence="1">
    <location>
        <begin position="65"/>
        <end position="157"/>
    </location>
</feature>
<accession>A0A9J6ZCS3</accession>
<name>A0A9J6ZCS3_9BACL</name>
<dbReference type="Gene3D" id="3.40.50.150">
    <property type="entry name" value="Vaccinia Virus protein VP39"/>
    <property type="match status" value="1"/>
</dbReference>
<reference evidence="2" key="1">
    <citation type="submission" date="2022-05" db="EMBL/GenBank/DDBJ databases">
        <title>Novel bacterial taxa in a minimal lignocellulolytic consortium and its capacity to transform plastics disclosed by genome-resolved metagenomics.</title>
        <authorList>
            <person name="Rodriguez C.A.D."/>
            <person name="Diaz-Garcia L."/>
            <person name="Herrera K."/>
            <person name="Tarazona N.A."/>
            <person name="Sproer C."/>
            <person name="Overmann J."/>
            <person name="Jimenez D.J."/>
        </authorList>
    </citation>
    <scope>NUCLEOTIDE SEQUENCE</scope>
    <source>
        <strain evidence="2">MAG5</strain>
    </source>
</reference>
<dbReference type="CDD" id="cd02440">
    <property type="entry name" value="AdoMet_MTases"/>
    <property type="match status" value="1"/>
</dbReference>
<protein>
    <submittedName>
        <fullName evidence="2">Methyltransferase domain-containing protein</fullName>
    </submittedName>
</protein>
<dbReference type="SUPFAM" id="SSF53335">
    <property type="entry name" value="S-adenosyl-L-methionine-dependent methyltransferases"/>
    <property type="match status" value="1"/>
</dbReference>
<dbReference type="Proteomes" id="UP001056756">
    <property type="component" value="Chromosome"/>
</dbReference>
<keyword evidence="2" id="KW-0489">Methyltransferase</keyword>